<proteinExistence type="predicted"/>
<name>A0A674N372_TAKRU</name>
<reference evidence="1" key="3">
    <citation type="submission" date="2025-09" db="UniProtKB">
        <authorList>
            <consortium name="Ensembl"/>
        </authorList>
    </citation>
    <scope>IDENTIFICATION</scope>
</reference>
<accession>A0A674N372</accession>
<dbReference type="InParanoid" id="A0A674N372"/>
<reference evidence="1" key="2">
    <citation type="submission" date="2025-08" db="UniProtKB">
        <authorList>
            <consortium name="Ensembl"/>
        </authorList>
    </citation>
    <scope>IDENTIFICATION</scope>
</reference>
<dbReference type="Proteomes" id="UP000005226">
    <property type="component" value="Chromosome 17"/>
</dbReference>
<reference evidence="1 2" key="1">
    <citation type="journal article" date="2011" name="Genome Biol. Evol.">
        <title>Integration of the genetic map and genome assembly of fugu facilitates insights into distinct features of genome evolution in teleosts and mammals.</title>
        <authorList>
            <person name="Kai W."/>
            <person name="Kikuchi K."/>
            <person name="Tohari S."/>
            <person name="Chew A.K."/>
            <person name="Tay A."/>
            <person name="Fujiwara A."/>
            <person name="Hosoya S."/>
            <person name="Suetake H."/>
            <person name="Naruse K."/>
            <person name="Brenner S."/>
            <person name="Suzuki Y."/>
            <person name="Venkatesh B."/>
        </authorList>
    </citation>
    <scope>NUCLEOTIDE SEQUENCE [LARGE SCALE GENOMIC DNA]</scope>
</reference>
<evidence type="ECO:0000313" key="1">
    <source>
        <dbReference type="Ensembl" id="ENSTRUP00000068127.1"/>
    </source>
</evidence>
<dbReference type="Ensembl" id="ENSTRUT00000077390.1">
    <property type="protein sequence ID" value="ENSTRUP00000068127.1"/>
    <property type="gene ID" value="ENSTRUG00000032773.1"/>
</dbReference>
<keyword evidence="2" id="KW-1185">Reference proteome</keyword>
<evidence type="ECO:0000313" key="2">
    <source>
        <dbReference type="Proteomes" id="UP000005226"/>
    </source>
</evidence>
<dbReference type="AlphaFoldDB" id="A0A674N372"/>
<organism evidence="1 2">
    <name type="scientific">Takifugu rubripes</name>
    <name type="common">Japanese pufferfish</name>
    <name type="synonym">Fugu rubripes</name>
    <dbReference type="NCBI Taxonomy" id="31033"/>
    <lineage>
        <taxon>Eukaryota</taxon>
        <taxon>Metazoa</taxon>
        <taxon>Chordata</taxon>
        <taxon>Craniata</taxon>
        <taxon>Vertebrata</taxon>
        <taxon>Euteleostomi</taxon>
        <taxon>Actinopterygii</taxon>
        <taxon>Neopterygii</taxon>
        <taxon>Teleostei</taxon>
        <taxon>Neoteleostei</taxon>
        <taxon>Acanthomorphata</taxon>
        <taxon>Eupercaria</taxon>
        <taxon>Tetraodontiformes</taxon>
        <taxon>Tetradontoidea</taxon>
        <taxon>Tetraodontidae</taxon>
        <taxon>Takifugu</taxon>
    </lineage>
</organism>
<protein>
    <submittedName>
        <fullName evidence="1">Uncharacterized protein</fullName>
    </submittedName>
</protein>
<sequence>MLNIFVCSKMITCHVTSQPTRARIRSPEFSLSVSQLLRPLRESTSKWPRFCSVCFLSFPSLPSLSRQPSVSSLNQANICITYDEGEV</sequence>